<dbReference type="EC" id="2.1.1.131" evidence="9"/>
<dbReference type="InterPro" id="IPR014776">
    <property type="entry name" value="4pyrrole_Mease_sub2"/>
</dbReference>
<evidence type="ECO:0000259" key="6">
    <source>
        <dbReference type="Pfam" id="PF00590"/>
    </source>
</evidence>
<protein>
    <submittedName>
        <fullName evidence="9">Cobalt-precorrin 5A hydrolase/precorrin-3B C17-methyltransferase</fullName>
        <ecNumber evidence="9">2.1.1.131</ecNumber>
        <ecNumber evidence="9">3.7.1.12</ecNumber>
    </submittedName>
    <submittedName>
        <fullName evidence="8">Precorrin-3 methylase CobJ</fullName>
    </submittedName>
</protein>
<reference evidence="8" key="1">
    <citation type="journal article" date="2014" name="Int. J. Syst. Evol. Microbiol.">
        <title>Complete genome sequence of Corynebacterium casei LMG S-19264T (=DSM 44701T), isolated from a smear-ripened cheese.</title>
        <authorList>
            <consortium name="US DOE Joint Genome Institute (JGI-PGF)"/>
            <person name="Walter F."/>
            <person name="Albersmeier A."/>
            <person name="Kalinowski J."/>
            <person name="Ruckert C."/>
        </authorList>
    </citation>
    <scope>NUCLEOTIDE SEQUENCE</scope>
    <source>
        <strain evidence="8">VKM B-1606</strain>
    </source>
</reference>
<dbReference type="InterPro" id="IPR021744">
    <property type="entry name" value="CbiG_N"/>
</dbReference>
<accession>A0A9W6IYU7</accession>
<evidence type="ECO:0000313" key="11">
    <source>
        <dbReference type="Proteomes" id="UP001143400"/>
    </source>
</evidence>
<dbReference type="AlphaFoldDB" id="A0A9W6IYU7"/>
<dbReference type="EMBL" id="JAFBCY010000004">
    <property type="protein sequence ID" value="MBM7853014.1"/>
    <property type="molecule type" value="Genomic_DNA"/>
</dbReference>
<dbReference type="Proteomes" id="UP000758856">
    <property type="component" value="Unassembled WGS sequence"/>
</dbReference>
<name>A0A9W6IYU7_9HYPH</name>
<dbReference type="InterPro" id="IPR006363">
    <property type="entry name" value="Cbl_synth_CobJ/CibH_dom"/>
</dbReference>
<keyword evidence="5" id="KW-0949">S-adenosyl-L-methionine</keyword>
<keyword evidence="3 8" id="KW-0489">Methyltransferase</keyword>
<comment type="caution">
    <text evidence="8">The sequence shown here is derived from an EMBL/GenBank/DDBJ whole genome shotgun (WGS) entry which is preliminary data.</text>
</comment>
<gene>
    <name evidence="8" type="primary">cobJ</name>
    <name evidence="8" type="ORF">GCM10008170_37940</name>
    <name evidence="9" type="ORF">JOD31_003265</name>
</gene>
<evidence type="ECO:0000259" key="7">
    <source>
        <dbReference type="Pfam" id="PF11760"/>
    </source>
</evidence>
<dbReference type="GO" id="GO:0030789">
    <property type="term" value="F:precorrin-3B C17-methyltransferase activity"/>
    <property type="evidence" value="ECO:0007669"/>
    <property type="project" value="UniProtKB-EC"/>
</dbReference>
<sequence>MTRDAAPRPIVFAFNASGAETARRTAAAVGGETAGLAGRVADLDGVFEDAAGAVAEAFRAGRPIFGVCAAGILIRLIAPLLRDKQAEPPVLAVSDDGSSVVPLLGGLAGADVLARTVAAALGGAAAITGAGARRFGLVLETPPAGYVLANPQDAKRVTSDLLAGARARIEGEAPWLRASDLPQDGDGAVLLRVTAEEVPAPADGLLFHPQVLVAAFDRPDMATLEAFDAALARLALAPAALGVALAPEGAPLHHLFVEALIARGVPLRIVEQRLEDGETIHAEPGLRIHHFSAPVAPEDFGRAPGRVTVVGLGPGPRGWLTPDAAAALDRASDLVGYEPYLAMAPERAGQRRHGSDNRVEVERAQAALTLAAQGREVAVVSSGDAGVFGMAAAVMEALEAAPAGWPSVAVEVTPGVSAMQAAAARLGAPLGHDFATISLSDYLKPWEIIAQRLATAAEGDFVIALYNPASKTRREQLVRALDILRARRAPETLVALARSVGRRGEGFTLTTLGELDPELVDMRTLVLIGSSRTRAFARADGKTWLYTPRSYLDDEAGG</sequence>
<evidence type="ECO:0000256" key="4">
    <source>
        <dbReference type="ARBA" id="ARBA00022679"/>
    </source>
</evidence>
<dbReference type="SUPFAM" id="SSF53790">
    <property type="entry name" value="Tetrapyrrole methylase"/>
    <property type="match status" value="1"/>
</dbReference>
<organism evidence="8 11">
    <name type="scientific">Methylopila capsulata</name>
    <dbReference type="NCBI Taxonomy" id="61654"/>
    <lineage>
        <taxon>Bacteria</taxon>
        <taxon>Pseudomonadati</taxon>
        <taxon>Pseudomonadota</taxon>
        <taxon>Alphaproteobacteria</taxon>
        <taxon>Hyphomicrobiales</taxon>
        <taxon>Methylopilaceae</taxon>
        <taxon>Methylopila</taxon>
    </lineage>
</organism>
<dbReference type="EC" id="3.7.1.12" evidence="9"/>
<dbReference type="GO" id="GO:0009236">
    <property type="term" value="P:cobalamin biosynthetic process"/>
    <property type="evidence" value="ECO:0007669"/>
    <property type="project" value="UniProtKB-KW"/>
</dbReference>
<proteinExistence type="predicted"/>
<dbReference type="InterPro" id="IPR051810">
    <property type="entry name" value="Precorrin_MeTrfase"/>
</dbReference>
<dbReference type="InterPro" id="IPR014777">
    <property type="entry name" value="4pyrrole_Mease_sub1"/>
</dbReference>
<keyword evidence="2" id="KW-0169">Cobalamin biosynthesis</keyword>
<feature type="domain" description="Cobalamin synthesis G N-terminal" evidence="7">
    <location>
        <begin position="54"/>
        <end position="130"/>
    </location>
</feature>
<dbReference type="PANTHER" id="PTHR47036">
    <property type="entry name" value="COBALT-FACTOR III C(17)-METHYLTRANSFERASE-RELATED"/>
    <property type="match status" value="1"/>
</dbReference>
<dbReference type="GO" id="GO:0043779">
    <property type="term" value="F:cobalt-precorrin-5A acetaldehyde-lyase activity"/>
    <property type="evidence" value="ECO:0007669"/>
    <property type="project" value="UniProtKB-EC"/>
</dbReference>
<dbReference type="InterPro" id="IPR035996">
    <property type="entry name" value="4pyrrol_Methylase_sf"/>
</dbReference>
<evidence type="ECO:0000256" key="2">
    <source>
        <dbReference type="ARBA" id="ARBA00022573"/>
    </source>
</evidence>
<dbReference type="Pfam" id="PF00590">
    <property type="entry name" value="TP_methylase"/>
    <property type="match status" value="1"/>
</dbReference>
<dbReference type="PANTHER" id="PTHR47036:SF1">
    <property type="entry name" value="COBALT-FACTOR III C(17)-METHYLTRANSFERASE-RELATED"/>
    <property type="match status" value="1"/>
</dbReference>
<dbReference type="InterPro" id="IPR038029">
    <property type="entry name" value="GbiG_N_sf"/>
</dbReference>
<evidence type="ECO:0000313" key="8">
    <source>
        <dbReference type="EMBL" id="GLK57774.1"/>
    </source>
</evidence>
<reference evidence="8" key="3">
    <citation type="submission" date="2023-01" db="EMBL/GenBank/DDBJ databases">
        <authorList>
            <person name="Sun Q."/>
            <person name="Evtushenko L."/>
        </authorList>
    </citation>
    <scope>NUCLEOTIDE SEQUENCE</scope>
    <source>
        <strain evidence="8">VKM B-1606</strain>
    </source>
</reference>
<evidence type="ECO:0000313" key="9">
    <source>
        <dbReference type="EMBL" id="MBM7853014.1"/>
    </source>
</evidence>
<dbReference type="Pfam" id="PF11760">
    <property type="entry name" value="CbiG_N"/>
    <property type="match status" value="1"/>
</dbReference>
<dbReference type="Gene3D" id="3.40.50.11220">
    <property type="match status" value="1"/>
</dbReference>
<evidence type="ECO:0000256" key="3">
    <source>
        <dbReference type="ARBA" id="ARBA00022603"/>
    </source>
</evidence>
<dbReference type="Gene3D" id="3.30.950.10">
    <property type="entry name" value="Methyltransferase, Cobalt-precorrin-4 Transmethylase, Domain 2"/>
    <property type="match status" value="1"/>
</dbReference>
<dbReference type="SUPFAM" id="SSF159672">
    <property type="entry name" value="CbiG N-terminal domain-like"/>
    <property type="match status" value="1"/>
</dbReference>
<dbReference type="GO" id="GO:0032259">
    <property type="term" value="P:methylation"/>
    <property type="evidence" value="ECO:0007669"/>
    <property type="project" value="UniProtKB-KW"/>
</dbReference>
<dbReference type="RefSeq" id="WP_204951481.1">
    <property type="nucleotide sequence ID" value="NZ_BSFF01000010.1"/>
</dbReference>
<dbReference type="Gene3D" id="3.40.1010.10">
    <property type="entry name" value="Cobalt-precorrin-4 Transmethylase, Domain 1"/>
    <property type="match status" value="1"/>
</dbReference>
<dbReference type="CDD" id="cd11646">
    <property type="entry name" value="Precorrin_3B_C17_MT"/>
    <property type="match status" value="1"/>
</dbReference>
<keyword evidence="10" id="KW-1185">Reference proteome</keyword>
<evidence type="ECO:0000256" key="1">
    <source>
        <dbReference type="ARBA" id="ARBA00004953"/>
    </source>
</evidence>
<dbReference type="NCBIfam" id="TIGR01466">
    <property type="entry name" value="cobJ_cbiH"/>
    <property type="match status" value="1"/>
</dbReference>
<reference evidence="9 10" key="2">
    <citation type="submission" date="2021-01" db="EMBL/GenBank/DDBJ databases">
        <title>Genomic Encyclopedia of Type Strains, Phase IV (KMG-IV): sequencing the most valuable type-strain genomes for metagenomic binning, comparative biology and taxonomic classification.</title>
        <authorList>
            <person name="Goeker M."/>
        </authorList>
    </citation>
    <scope>NUCLEOTIDE SEQUENCE [LARGE SCALE GENOMIC DNA]</scope>
    <source>
        <strain evidence="9 10">DSM 6130</strain>
    </source>
</reference>
<evidence type="ECO:0000313" key="10">
    <source>
        <dbReference type="Proteomes" id="UP000758856"/>
    </source>
</evidence>
<keyword evidence="9" id="KW-0378">Hydrolase</keyword>
<dbReference type="InterPro" id="IPR000878">
    <property type="entry name" value="4pyrrol_Mease"/>
</dbReference>
<evidence type="ECO:0000256" key="5">
    <source>
        <dbReference type="ARBA" id="ARBA00022691"/>
    </source>
</evidence>
<keyword evidence="4 9" id="KW-0808">Transferase</keyword>
<dbReference type="Proteomes" id="UP001143400">
    <property type="component" value="Unassembled WGS sequence"/>
</dbReference>
<feature type="domain" description="Tetrapyrrole methylase" evidence="6">
    <location>
        <begin position="306"/>
        <end position="516"/>
    </location>
</feature>
<comment type="pathway">
    <text evidence="1">Cofactor biosynthesis; adenosylcobalamin biosynthesis.</text>
</comment>
<dbReference type="EMBL" id="BSFF01000010">
    <property type="protein sequence ID" value="GLK57774.1"/>
    <property type="molecule type" value="Genomic_DNA"/>
</dbReference>